<dbReference type="GO" id="GO:0006281">
    <property type="term" value="P:DNA repair"/>
    <property type="evidence" value="ECO:0007669"/>
    <property type="project" value="InterPro"/>
</dbReference>
<sequence>MKSIKLTIPLTPGSLNKWQRAHWAKRRRIQDDWDMETVVALAKIGEGARLLKLFERAKIRIRYFFRTKHPRDKDNYTPKVIMDCLKGRVIVDDSSDRIDLDWELLYDRKASRTEILVEEIE</sequence>
<dbReference type="SUPFAM" id="SSF103084">
    <property type="entry name" value="Holliday junction resolvase RusA"/>
    <property type="match status" value="1"/>
</dbReference>
<dbReference type="AlphaFoldDB" id="X1K206"/>
<dbReference type="GO" id="GO:0006310">
    <property type="term" value="P:DNA recombination"/>
    <property type="evidence" value="ECO:0007669"/>
    <property type="project" value="InterPro"/>
</dbReference>
<evidence type="ECO:0000313" key="1">
    <source>
        <dbReference type="EMBL" id="GAH76113.1"/>
    </source>
</evidence>
<gene>
    <name evidence="1" type="ORF">S03H2_42449</name>
</gene>
<name>X1K206_9ZZZZ</name>
<dbReference type="InterPro" id="IPR036614">
    <property type="entry name" value="RusA-like_sf"/>
</dbReference>
<comment type="caution">
    <text evidence="1">The sequence shown here is derived from an EMBL/GenBank/DDBJ whole genome shotgun (WGS) entry which is preliminary data.</text>
</comment>
<dbReference type="Gene3D" id="3.30.1330.70">
    <property type="entry name" value="Holliday junction resolvase RusA"/>
    <property type="match status" value="1"/>
</dbReference>
<dbReference type="EMBL" id="BARU01026425">
    <property type="protein sequence ID" value="GAH76113.1"/>
    <property type="molecule type" value="Genomic_DNA"/>
</dbReference>
<accession>X1K206</accession>
<proteinExistence type="predicted"/>
<reference evidence="1" key="1">
    <citation type="journal article" date="2014" name="Front. Microbiol.">
        <title>High frequency of phylogenetically diverse reductive dehalogenase-homologous genes in deep subseafloor sedimentary metagenomes.</title>
        <authorList>
            <person name="Kawai M."/>
            <person name="Futagami T."/>
            <person name="Toyoda A."/>
            <person name="Takaki Y."/>
            <person name="Nishi S."/>
            <person name="Hori S."/>
            <person name="Arai W."/>
            <person name="Tsubouchi T."/>
            <person name="Morono Y."/>
            <person name="Uchiyama I."/>
            <person name="Ito T."/>
            <person name="Fujiyama A."/>
            <person name="Inagaki F."/>
            <person name="Takami H."/>
        </authorList>
    </citation>
    <scope>NUCLEOTIDE SEQUENCE</scope>
    <source>
        <strain evidence="1">Expedition CK06-06</strain>
    </source>
</reference>
<protein>
    <submittedName>
        <fullName evidence="1">Uncharacterized protein</fullName>
    </submittedName>
</protein>
<organism evidence="1">
    <name type="scientific">marine sediment metagenome</name>
    <dbReference type="NCBI Taxonomy" id="412755"/>
    <lineage>
        <taxon>unclassified sequences</taxon>
        <taxon>metagenomes</taxon>
        <taxon>ecological metagenomes</taxon>
    </lineage>
</organism>
<dbReference type="GO" id="GO:0000287">
    <property type="term" value="F:magnesium ion binding"/>
    <property type="evidence" value="ECO:0007669"/>
    <property type="project" value="InterPro"/>
</dbReference>